<protein>
    <recommendedName>
        <fullName evidence="9">DEAD/DEAH box helicase</fullName>
    </recommendedName>
</protein>
<dbReference type="SUPFAM" id="SSF52540">
    <property type="entry name" value="P-loop containing nucleoside triphosphate hydrolases"/>
    <property type="match status" value="1"/>
</dbReference>
<keyword evidence="8" id="KW-1185">Reference proteome</keyword>
<dbReference type="Proteomes" id="UP000241421">
    <property type="component" value="Unassembled WGS sequence"/>
</dbReference>
<evidence type="ECO:0000256" key="3">
    <source>
        <dbReference type="ARBA" id="ARBA00022806"/>
    </source>
</evidence>
<keyword evidence="4" id="KW-0067">ATP-binding</keyword>
<keyword evidence="2" id="KW-0378">Hydrolase</keyword>
<dbReference type="InterPro" id="IPR027417">
    <property type="entry name" value="P-loop_NTPase"/>
</dbReference>
<dbReference type="PANTHER" id="PTHR47961">
    <property type="entry name" value="DNA POLYMERASE THETA, PUTATIVE (AFU_ORTHOLOGUE AFUA_1G05260)-RELATED"/>
    <property type="match status" value="1"/>
</dbReference>
<evidence type="ECO:0008006" key="9">
    <source>
        <dbReference type="Google" id="ProtNLM"/>
    </source>
</evidence>
<keyword evidence="1" id="KW-0547">Nucleotide-binding</keyword>
<sequence length="1742" mass="192319">MNQLVSYALTPGALQTLASCAAPPERIPTAWFNWTGAKGARNFNVERLSLVSVDCGGEELLRWSENARSAGYGCVLIAHVGDGFHLGDLKGLDGDVGFIAIAAAPAPAAPEEHALLLATLREPDDFFGVAWSALRRGGSGKLYDYESVTREQWWGYAVALQKWIEETREGGPNAHARQRRADFSIWRAHAGLQIRLGLAECWDLGARWLADDVGPLKASGYAAYFPMRQMGCCGVAVDHLRRLHTVGALSADWEWDDGTVRAAMARAARTLVPERAREHAIFALAGATLRGMLGHAFHATPLARASSAQFSATIVLEQSDRIEISWSAHTLTVRPFRYRELSALRLVVFGIGGTGGSVLEELLTVDLFEHEVRLALETREEMFFAITPQSPAGASMKNPIPIAAEITDIAHTREKKTMEIGFPIIASVLGQEVVVCAYISARPDDEPTVTMLDRENGSRAEVAFASPYLEHLQQFTLKGYSVDIVLDGDVQARKAVLGHNNRLNLNGASGTLAFHLLATFHKAIAVRPGEERVLVTGLAAIVQHRWQVNPLNSADTELKAAYAKQKKLSLWIHRDDYDALADKGTETETVFEPFYASNGSPSWLLAEFATRYALPLAEQVAPPPDIPEGTLTERDLFAAAVDPKALRPTSQEDWLNEFFKQRPARALLPIQIQALQPGNFDKVFAPFGGNSEALRHTLISGPTGCGKTTLLQALVLNGLHNRAGSVLYIGPTRALVEEFHENISEDLKALLPQQQTVRVMLSTGDYSKDDYAIASGRFGLACIVNEKANLLFSSEDSHRLLNNLTMIIVDELHMLADPSRGGLLDLLISHATQVARLRLSGEFSSIPLQIVGITTEGMAQKLVELGWLDFRVDDDDAGPCLLNVSDRPVPVRHKVAVMYEIACKGEPDWVEKDIVEFKENANRHMTPSDLEMTMRTLAPSRTEADSFNRRANQRNYISRQIHDFILSKRKVHQTTIVAVKSVSDTESYANALWKRLDNLVDQCPVPEKYAFALYSSGLTETNVGNMLRWAARGIYVHSSQLPRKLREVIAKIFRAPVLANEKPKVLMCTETLTYGVNLSASCLILTTLEMSRDNPADPFAIPTPQRLGANQYHNLLGRAGRLGYKNSHTPPAEAIVCIPLSAFAVPALRQRFLNDFYTETNTKSLSYIVLQSDLDTLKRVGKDVPPKFSAINPKHALEDYSFPLFRTVLDSVRKANKNRMEGLPLITRFIQSTVGYQSSGNKGKLDELCLVVLKKASEYREGGILLISTQGSAQGKTDSLLHSLLPAGAALIDTGTSLHAVAPISRWLDALRQHPASGNWSVEALLPGLICAPDFGKVAGELVPEASQQPQMTPQALSELEEAVRSRLRLELDILQLALLMDVLTSYIENEAFGRAFVNQLDSALKKVVLLKLLTMVLMWLRGATTDEMTLVARINQKQKSKDWGQKHAEKLETLCSMCYRFFGNQSGFLHPHHLQQLPQLAVRVKHGLSFGAMPFLNVFPSDGVLPRQAIVKMHEKVGNPFNLLSDNHHPFEQITKVLAELPQGSVVDTNSVIQIVKRSYDGGLDDFLEQLTSDTDNFFRLAREALCMPKADCFSARWRPQTLLDVALEQCDGRNILFTNRDGAVGVEEIGGEVSVVFTTDPHYVNPHGPLLRLLGWHEQEEIPSITPCAYVLLVACLRRGLLEFGDLFAIVDSPAPAQRIDVAWIMSKLAADQILKDMPSLQEFLLGFIEPAASRKDSRP</sequence>
<dbReference type="SMART" id="SM00487">
    <property type="entry name" value="DEXDc"/>
    <property type="match status" value="1"/>
</dbReference>
<dbReference type="OrthoDB" id="9815222at2"/>
<dbReference type="InterPro" id="IPR001650">
    <property type="entry name" value="Helicase_C-like"/>
</dbReference>
<dbReference type="Gene3D" id="3.40.50.300">
    <property type="entry name" value="P-loop containing nucleotide triphosphate hydrolases"/>
    <property type="match status" value="2"/>
</dbReference>
<feature type="domain" description="Helicase ATP-binding" evidence="5">
    <location>
        <begin position="688"/>
        <end position="851"/>
    </location>
</feature>
<reference evidence="7 8" key="1">
    <citation type="submission" date="2018-04" db="EMBL/GenBank/DDBJ databases">
        <title>Massilia violaceinigra sp. nov., a novel purple-pigmented bacterium isolated from Tianshan glacier, Xinjiang, China.</title>
        <authorList>
            <person name="Wang H."/>
        </authorList>
    </citation>
    <scope>NUCLEOTIDE SEQUENCE [LARGE SCALE GENOMIC DNA]</scope>
    <source>
        <strain evidence="7 8">B448-2</strain>
    </source>
</reference>
<keyword evidence="3" id="KW-0347">Helicase</keyword>
<dbReference type="InterPro" id="IPR011545">
    <property type="entry name" value="DEAD/DEAH_box_helicase_dom"/>
</dbReference>
<evidence type="ECO:0000313" key="8">
    <source>
        <dbReference type="Proteomes" id="UP000241421"/>
    </source>
</evidence>
<dbReference type="InterPro" id="IPR014001">
    <property type="entry name" value="Helicase_ATP-bd"/>
</dbReference>
<proteinExistence type="predicted"/>
<organism evidence="7 8">
    <name type="scientific">Massilia glaciei</name>
    <dbReference type="NCBI Taxonomy" id="1524097"/>
    <lineage>
        <taxon>Bacteria</taxon>
        <taxon>Pseudomonadati</taxon>
        <taxon>Pseudomonadota</taxon>
        <taxon>Betaproteobacteria</taxon>
        <taxon>Burkholderiales</taxon>
        <taxon>Oxalobacteraceae</taxon>
        <taxon>Telluria group</taxon>
        <taxon>Massilia</taxon>
    </lineage>
</organism>
<dbReference type="GO" id="GO:0005524">
    <property type="term" value="F:ATP binding"/>
    <property type="evidence" value="ECO:0007669"/>
    <property type="project" value="UniProtKB-KW"/>
</dbReference>
<evidence type="ECO:0000256" key="1">
    <source>
        <dbReference type="ARBA" id="ARBA00022741"/>
    </source>
</evidence>
<name>A0A2U2HLG5_9BURK</name>
<evidence type="ECO:0000256" key="4">
    <source>
        <dbReference type="ARBA" id="ARBA00022840"/>
    </source>
</evidence>
<dbReference type="GO" id="GO:0003676">
    <property type="term" value="F:nucleic acid binding"/>
    <property type="evidence" value="ECO:0007669"/>
    <property type="project" value="InterPro"/>
</dbReference>
<comment type="caution">
    <text evidence="7">The sequence shown here is derived from an EMBL/GenBank/DDBJ whole genome shotgun (WGS) entry which is preliminary data.</text>
</comment>
<feature type="domain" description="Helicase C-terminal" evidence="6">
    <location>
        <begin position="960"/>
        <end position="1185"/>
    </location>
</feature>
<gene>
    <name evidence="7" type="ORF">C7C56_012390</name>
</gene>
<dbReference type="InterPro" id="IPR050474">
    <property type="entry name" value="Hel308_SKI2-like"/>
</dbReference>
<dbReference type="SMART" id="SM00382">
    <property type="entry name" value="AAA"/>
    <property type="match status" value="1"/>
</dbReference>
<dbReference type="GO" id="GO:0016787">
    <property type="term" value="F:hydrolase activity"/>
    <property type="evidence" value="ECO:0007669"/>
    <property type="project" value="UniProtKB-KW"/>
</dbReference>
<evidence type="ECO:0000259" key="6">
    <source>
        <dbReference type="PROSITE" id="PS51194"/>
    </source>
</evidence>
<dbReference type="GO" id="GO:0004386">
    <property type="term" value="F:helicase activity"/>
    <property type="evidence" value="ECO:0007669"/>
    <property type="project" value="UniProtKB-KW"/>
</dbReference>
<dbReference type="PANTHER" id="PTHR47961:SF6">
    <property type="entry name" value="DNA-DIRECTED DNA POLYMERASE"/>
    <property type="match status" value="1"/>
</dbReference>
<dbReference type="RefSeq" id="WP_106757701.1">
    <property type="nucleotide sequence ID" value="NZ_PXWF02000202.1"/>
</dbReference>
<dbReference type="EMBL" id="PXWF02000202">
    <property type="protein sequence ID" value="PWF48350.1"/>
    <property type="molecule type" value="Genomic_DNA"/>
</dbReference>
<dbReference type="SMART" id="SM00490">
    <property type="entry name" value="HELICc"/>
    <property type="match status" value="1"/>
</dbReference>
<dbReference type="PROSITE" id="PS51192">
    <property type="entry name" value="HELICASE_ATP_BIND_1"/>
    <property type="match status" value="1"/>
</dbReference>
<evidence type="ECO:0000313" key="7">
    <source>
        <dbReference type="EMBL" id="PWF48350.1"/>
    </source>
</evidence>
<dbReference type="Pfam" id="PF00270">
    <property type="entry name" value="DEAD"/>
    <property type="match status" value="1"/>
</dbReference>
<evidence type="ECO:0000259" key="5">
    <source>
        <dbReference type="PROSITE" id="PS51192"/>
    </source>
</evidence>
<dbReference type="PROSITE" id="PS51194">
    <property type="entry name" value="HELICASE_CTER"/>
    <property type="match status" value="1"/>
</dbReference>
<evidence type="ECO:0000256" key="2">
    <source>
        <dbReference type="ARBA" id="ARBA00022801"/>
    </source>
</evidence>
<dbReference type="InterPro" id="IPR003593">
    <property type="entry name" value="AAA+_ATPase"/>
</dbReference>
<accession>A0A2U2HLG5</accession>